<dbReference type="PANTHER" id="PTHR34512">
    <property type="entry name" value="CELL SURFACE PROTEIN"/>
    <property type="match status" value="1"/>
</dbReference>
<dbReference type="Pfam" id="PF13360">
    <property type="entry name" value="PQQ_2"/>
    <property type="match status" value="1"/>
</dbReference>
<reference evidence="4" key="1">
    <citation type="journal article" date="2019" name="Int. J. Syst. Evol. Microbiol.">
        <title>The Global Catalogue of Microorganisms (GCM) 10K type strain sequencing project: providing services to taxonomists for standard genome sequencing and annotation.</title>
        <authorList>
            <consortium name="The Broad Institute Genomics Platform"/>
            <consortium name="The Broad Institute Genome Sequencing Center for Infectious Disease"/>
            <person name="Wu L."/>
            <person name="Ma J."/>
        </authorList>
    </citation>
    <scope>NUCLEOTIDE SEQUENCE [LARGE SCALE GENOMIC DNA]</scope>
    <source>
        <strain evidence="4">CGMCC 4.7139</strain>
    </source>
</reference>
<proteinExistence type="predicted"/>
<feature type="compositionally biased region" description="Polar residues" evidence="1">
    <location>
        <begin position="93"/>
        <end position="114"/>
    </location>
</feature>
<dbReference type="Proteomes" id="UP001595993">
    <property type="component" value="Unassembled WGS sequence"/>
</dbReference>
<evidence type="ECO:0000256" key="1">
    <source>
        <dbReference type="SAM" id="MobiDB-lite"/>
    </source>
</evidence>
<keyword evidence="4" id="KW-1185">Reference proteome</keyword>
<dbReference type="InterPro" id="IPR015943">
    <property type="entry name" value="WD40/YVTN_repeat-like_dom_sf"/>
</dbReference>
<gene>
    <name evidence="3" type="ORF">ACFO9E_14095</name>
</gene>
<feature type="region of interest" description="Disordered" evidence="1">
    <location>
        <begin position="158"/>
        <end position="206"/>
    </location>
</feature>
<feature type="compositionally biased region" description="Basic and acidic residues" evidence="1">
    <location>
        <begin position="190"/>
        <end position="206"/>
    </location>
</feature>
<feature type="domain" description="Pyrrolo-quinoline quinone repeat" evidence="2">
    <location>
        <begin position="233"/>
        <end position="352"/>
    </location>
</feature>
<protein>
    <submittedName>
        <fullName evidence="3">PQQ-binding-like beta-propeller repeat protein</fullName>
    </submittedName>
</protein>
<sequence>MTQPPSQQPPQGGHGGAPQDAPNSVPQQPAQPPQMPPAPQGPPQMPPTPPAGAPAPAAGYGYPQTPPGQPGYGYPQQAPGQPGPYSQPSGPYNQPSGPYNQQPGPYSGYPTQPQYPGAPVPPGGSGGGNFFTSKPGIIIAAAVAGLLVIGGGTWFALSGDDDKTDDKNVSKSDDPKPSGSESIDQGDGSGDGREANDDLNAGRKPGEAKVMFLTKNDVDLPRNGAEVFGPWVVGDTVVKGMYKEVVGYSATDGKKKWTLPLGTEICSAPSRTTADGKIVVGVKDGLTEKSKCLDLQMIDLNTGKAGWKKPIPKATGAFSSLSDFTLSISGNTLAAGGTGNSYGFSIADGRQLFKGPTEGCKPFAFAGGAKLLAAASCPTSDYNKPKHQLSEIDPTTGKAKWTYNAPAGWEIDKVYSASPLVVSLTQREPKKWSIVALKDNGTMRSQIDGGKDKFQPRCGGAFVIFGQNLEGCTGVAADATNFYMATEAAYGTANEVVAFNLNTGKAAWRSPAGGKHQMTPLRTEGGNVLVYLNASYDAGGAVAAIAQTGGAPKVLLQHPASTAEIENSFYSPKLVYADGRFFIASGRVSASNDTEEKETKTMMAFGK</sequence>
<dbReference type="SUPFAM" id="SSF50998">
    <property type="entry name" value="Quinoprotein alcohol dehydrogenase-like"/>
    <property type="match status" value="1"/>
</dbReference>
<feature type="compositionally biased region" description="Low complexity" evidence="1">
    <location>
        <begin position="72"/>
        <end position="92"/>
    </location>
</feature>
<name>A0ABV9G7R5_9ACTN</name>
<dbReference type="PANTHER" id="PTHR34512:SF30">
    <property type="entry name" value="OUTER MEMBRANE PROTEIN ASSEMBLY FACTOR BAMB"/>
    <property type="match status" value="1"/>
</dbReference>
<dbReference type="InterPro" id="IPR011047">
    <property type="entry name" value="Quinoprotein_ADH-like_sf"/>
</dbReference>
<feature type="compositionally biased region" description="Basic and acidic residues" evidence="1">
    <location>
        <begin position="160"/>
        <end position="176"/>
    </location>
</feature>
<dbReference type="InterPro" id="IPR002372">
    <property type="entry name" value="PQQ_rpt_dom"/>
</dbReference>
<organism evidence="3 4">
    <name type="scientific">Streptomyces maoxianensis</name>
    <dbReference type="NCBI Taxonomy" id="1459942"/>
    <lineage>
        <taxon>Bacteria</taxon>
        <taxon>Bacillati</taxon>
        <taxon>Actinomycetota</taxon>
        <taxon>Actinomycetes</taxon>
        <taxon>Kitasatosporales</taxon>
        <taxon>Streptomycetaceae</taxon>
        <taxon>Streptomyces</taxon>
    </lineage>
</organism>
<evidence type="ECO:0000313" key="4">
    <source>
        <dbReference type="Proteomes" id="UP001595993"/>
    </source>
</evidence>
<feature type="compositionally biased region" description="Pro residues" evidence="1">
    <location>
        <begin position="29"/>
        <end position="53"/>
    </location>
</feature>
<feature type="region of interest" description="Disordered" evidence="1">
    <location>
        <begin position="1"/>
        <end position="127"/>
    </location>
</feature>
<dbReference type="RefSeq" id="WP_381195090.1">
    <property type="nucleotide sequence ID" value="NZ_JBHSFE010000011.1"/>
</dbReference>
<comment type="caution">
    <text evidence="3">The sequence shown here is derived from an EMBL/GenBank/DDBJ whole genome shotgun (WGS) entry which is preliminary data.</text>
</comment>
<dbReference type="Gene3D" id="2.130.10.10">
    <property type="entry name" value="YVTN repeat-like/Quinoprotein amine dehydrogenase"/>
    <property type="match status" value="1"/>
</dbReference>
<feature type="compositionally biased region" description="Low complexity" evidence="1">
    <location>
        <begin position="54"/>
        <end position="63"/>
    </location>
</feature>
<evidence type="ECO:0000259" key="2">
    <source>
        <dbReference type="Pfam" id="PF13360"/>
    </source>
</evidence>
<evidence type="ECO:0000313" key="3">
    <source>
        <dbReference type="EMBL" id="MFC4608941.1"/>
    </source>
</evidence>
<dbReference type="EMBL" id="JBHSFE010000011">
    <property type="protein sequence ID" value="MFC4608941.1"/>
    <property type="molecule type" value="Genomic_DNA"/>
</dbReference>
<feature type="compositionally biased region" description="Low complexity" evidence="1">
    <location>
        <begin position="1"/>
        <end position="11"/>
    </location>
</feature>
<accession>A0ABV9G7R5</accession>